<dbReference type="InterPro" id="IPR013783">
    <property type="entry name" value="Ig-like_fold"/>
</dbReference>
<sequence>MKNIIKSGFGIALAMLMMLVACDPNEFDKSELNIGTAPTAEEMNFTVTQGEDAFHYNFENLTPLSGIQTVKWDFGNGSSAEGNQVTAYYPLPGSYEVTLTIAASDGSEGVKTTTIEHTETDYAFLDSPVLTMISGGASAAEGKTWVVDSLESGHFGIGPAGGDWPEWWAASPLQKTGAGAYDDEFTFKLVDFVFDYVNNGTSYVKDLLLDDPNYSNPVEVDGTDARVNYTPAAANWSLTERDGVNYIVLSSEKPSFFGFNYGAVNNEFRIDEITDTKLAVSCIGADGNRWYNTMVLKGYVKPTVTFTVDVQTTGTENTWAVSLTDLVIPDGLFVNGFSVDFGDGGALVETDDANASIEYTYMRKGTYPVTVTVKASNEDLVSTSSITVDNHHSTYVPFLLDQMVMYVDNSDFELAPVLGQDCAVNVVDNPNRIYPNRGASVFHYFKENQQWANAYMQLPAGHRFDISSISTFKMMVYGKAGQQVLLKLENTDKGGNAWQTGTYDLIYTIQEDDTWEVAEYDFAGVGAGFDWTGDQFTSDVTTDDRFSSDFYNVIRIMVNPGNGDGAHEFYFDDLSGPHVEGVKSGKLN</sequence>
<dbReference type="PROSITE" id="PS50093">
    <property type="entry name" value="PKD"/>
    <property type="match status" value="2"/>
</dbReference>
<dbReference type="Pfam" id="PF18911">
    <property type="entry name" value="PKD_4"/>
    <property type="match status" value="2"/>
</dbReference>
<comment type="caution">
    <text evidence="3">The sequence shown here is derived from an EMBL/GenBank/DDBJ whole genome shotgun (WGS) entry which is preliminary data.</text>
</comment>
<dbReference type="InterPro" id="IPR000601">
    <property type="entry name" value="PKD_dom"/>
</dbReference>
<dbReference type="InterPro" id="IPR035986">
    <property type="entry name" value="PKD_dom_sf"/>
</dbReference>
<feature type="signal peptide" evidence="1">
    <location>
        <begin position="1"/>
        <end position="21"/>
    </location>
</feature>
<dbReference type="Gene3D" id="2.60.40.10">
    <property type="entry name" value="Immunoglobulins"/>
    <property type="match status" value="2"/>
</dbReference>
<dbReference type="SMART" id="SM00089">
    <property type="entry name" value="PKD"/>
    <property type="match status" value="2"/>
</dbReference>
<dbReference type="RefSeq" id="WP_171597227.1">
    <property type="nucleotide sequence ID" value="NZ_RZNH01000047.1"/>
</dbReference>
<keyword evidence="4" id="KW-1185">Reference proteome</keyword>
<dbReference type="EMBL" id="RZNH01000047">
    <property type="protein sequence ID" value="NOU61967.1"/>
    <property type="molecule type" value="Genomic_DNA"/>
</dbReference>
<reference evidence="3 4" key="1">
    <citation type="submission" date="2018-12" db="EMBL/GenBank/DDBJ databases">
        <title>Marinifilum JC070 sp. nov., a marine bacterium isolated from Yongle Blue Hole in the South China Sea.</title>
        <authorList>
            <person name="Fu T."/>
        </authorList>
    </citation>
    <scope>NUCLEOTIDE SEQUENCE [LARGE SCALE GENOMIC DNA]</scope>
    <source>
        <strain evidence="3 4">JC070</strain>
    </source>
</reference>
<evidence type="ECO:0000313" key="3">
    <source>
        <dbReference type="EMBL" id="NOU61967.1"/>
    </source>
</evidence>
<evidence type="ECO:0000256" key="1">
    <source>
        <dbReference type="SAM" id="SignalP"/>
    </source>
</evidence>
<evidence type="ECO:0000259" key="2">
    <source>
        <dbReference type="PROSITE" id="PS50093"/>
    </source>
</evidence>
<dbReference type="InterPro" id="IPR022409">
    <property type="entry name" value="PKD/Chitinase_dom"/>
</dbReference>
<dbReference type="SUPFAM" id="SSF49299">
    <property type="entry name" value="PKD domain"/>
    <property type="match status" value="2"/>
</dbReference>
<proteinExistence type="predicted"/>
<feature type="domain" description="PKD" evidence="2">
    <location>
        <begin position="71"/>
        <end position="115"/>
    </location>
</feature>
<dbReference type="PROSITE" id="PS51257">
    <property type="entry name" value="PROKAR_LIPOPROTEIN"/>
    <property type="match status" value="1"/>
</dbReference>
<accession>A0ABX1X111</accession>
<organism evidence="3 4">
    <name type="scientific">Marinifilum caeruleilacunae</name>
    <dbReference type="NCBI Taxonomy" id="2499076"/>
    <lineage>
        <taxon>Bacteria</taxon>
        <taxon>Pseudomonadati</taxon>
        <taxon>Bacteroidota</taxon>
        <taxon>Bacteroidia</taxon>
        <taxon>Marinilabiliales</taxon>
        <taxon>Marinifilaceae</taxon>
    </lineage>
</organism>
<feature type="chain" id="PRO_5046600490" evidence="1">
    <location>
        <begin position="22"/>
        <end position="588"/>
    </location>
</feature>
<keyword evidence="1" id="KW-0732">Signal</keyword>
<protein>
    <submittedName>
        <fullName evidence="3">PKD domain-containing protein</fullName>
    </submittedName>
</protein>
<dbReference type="Proteomes" id="UP000732105">
    <property type="component" value="Unassembled WGS sequence"/>
</dbReference>
<dbReference type="CDD" id="cd00146">
    <property type="entry name" value="PKD"/>
    <property type="match status" value="2"/>
</dbReference>
<feature type="domain" description="PKD" evidence="2">
    <location>
        <begin position="337"/>
        <end position="388"/>
    </location>
</feature>
<evidence type="ECO:0000313" key="4">
    <source>
        <dbReference type="Proteomes" id="UP000732105"/>
    </source>
</evidence>
<gene>
    <name evidence="3" type="ORF">ELS83_19390</name>
</gene>
<name>A0ABX1X111_9BACT</name>